<comment type="caution">
    <text evidence="3">The sequence shown here is derived from an EMBL/GenBank/DDBJ whole genome shotgun (WGS) entry which is preliminary data.</text>
</comment>
<reference evidence="3" key="1">
    <citation type="submission" date="2022-07" db="EMBL/GenBank/DDBJ databases">
        <title>Genome Sequence of Physisporinus lineatus.</title>
        <authorList>
            <person name="Buettner E."/>
        </authorList>
    </citation>
    <scope>NUCLEOTIDE SEQUENCE</scope>
    <source>
        <strain evidence="3">VT162</strain>
    </source>
</reference>
<evidence type="ECO:0000313" key="3">
    <source>
        <dbReference type="EMBL" id="KAJ3490879.1"/>
    </source>
</evidence>
<evidence type="ECO:0000256" key="2">
    <source>
        <dbReference type="SAM" id="MobiDB-lite"/>
    </source>
</evidence>
<evidence type="ECO:0000256" key="1">
    <source>
        <dbReference type="ARBA" id="ARBA00009005"/>
    </source>
</evidence>
<keyword evidence="4" id="KW-1185">Reference proteome</keyword>
<feature type="region of interest" description="Disordered" evidence="2">
    <location>
        <begin position="242"/>
        <end position="261"/>
    </location>
</feature>
<name>A0AAD5VDF8_9APHY</name>
<accession>A0AAD5VDF8</accession>
<dbReference type="Gene3D" id="3.40.50.12660">
    <property type="match status" value="2"/>
</dbReference>
<dbReference type="GO" id="GO:0004197">
    <property type="term" value="F:cysteine-type endopeptidase activity"/>
    <property type="evidence" value="ECO:0007669"/>
    <property type="project" value="TreeGrafter"/>
</dbReference>
<dbReference type="GO" id="GO:0006508">
    <property type="term" value="P:proteolysis"/>
    <property type="evidence" value="ECO:0007669"/>
    <property type="project" value="TreeGrafter"/>
</dbReference>
<dbReference type="PANTHER" id="PTHR48104">
    <property type="entry name" value="METACASPASE-4"/>
    <property type="match status" value="1"/>
</dbReference>
<gene>
    <name evidence="3" type="ORF">NLI96_g1118</name>
</gene>
<feature type="compositionally biased region" description="Polar residues" evidence="2">
    <location>
        <begin position="242"/>
        <end position="252"/>
    </location>
</feature>
<feature type="region of interest" description="Disordered" evidence="2">
    <location>
        <begin position="373"/>
        <end position="397"/>
    </location>
</feature>
<dbReference type="AlphaFoldDB" id="A0AAD5VDF8"/>
<protein>
    <submittedName>
        <fullName evidence="3">Uncharacterized protein</fullName>
    </submittedName>
</protein>
<comment type="similarity">
    <text evidence="1">Belongs to the peptidase C14B family.</text>
</comment>
<dbReference type="InterPro" id="IPR050452">
    <property type="entry name" value="Metacaspase"/>
</dbReference>
<dbReference type="GO" id="GO:0005737">
    <property type="term" value="C:cytoplasm"/>
    <property type="evidence" value="ECO:0007669"/>
    <property type="project" value="TreeGrafter"/>
</dbReference>
<dbReference type="Proteomes" id="UP001212997">
    <property type="component" value="Unassembled WGS sequence"/>
</dbReference>
<organism evidence="3 4">
    <name type="scientific">Meripilus lineatus</name>
    <dbReference type="NCBI Taxonomy" id="2056292"/>
    <lineage>
        <taxon>Eukaryota</taxon>
        <taxon>Fungi</taxon>
        <taxon>Dikarya</taxon>
        <taxon>Basidiomycota</taxon>
        <taxon>Agaricomycotina</taxon>
        <taxon>Agaricomycetes</taxon>
        <taxon>Polyporales</taxon>
        <taxon>Meripilaceae</taxon>
        <taxon>Meripilus</taxon>
    </lineage>
</organism>
<proteinExistence type="inferred from homology"/>
<sequence>MCLQQPHVPAKRALLIALRYKNSTRCPSLKPLPEITYLDADRIKQLLIDKFDYREEDIVVMKDDGDPGNLLQPTRANIVNTGHGGQLLADTRRKTERDELDEFIVPCDHKGYPAMPVEQGMPPSGPLDRSKVHEDDTETWAKIDAVITDNVLRRELVDALPMGCTLTVSFTLLQKNNPGYAIMLVVDILISTSVFAPDLEFNYTYKFGWEDSTDDDPNDPHRQKMSSGWTLTLEGRTKFVSRTFSSPKTTRTSSAPSKKCSSAANLPPIWIPPDHRLSDGDPQVVQSPVEEVFQDNLDDGTQPGNAPTMPKGLVLCFSSNQDHEQAWVNKHQSMTSVICDILTTQKGEVTLEDLVKKAGETMHRMKEVLVSQYEENEDKRNAGEEVEPLANPYQGPKWSSNHRLRGLKSAVCF</sequence>
<evidence type="ECO:0000313" key="4">
    <source>
        <dbReference type="Proteomes" id="UP001212997"/>
    </source>
</evidence>
<dbReference type="PANTHER" id="PTHR48104:SF30">
    <property type="entry name" value="METACASPASE-1"/>
    <property type="match status" value="1"/>
</dbReference>
<dbReference type="EMBL" id="JANAWD010000021">
    <property type="protein sequence ID" value="KAJ3490879.1"/>
    <property type="molecule type" value="Genomic_DNA"/>
</dbReference>